<evidence type="ECO:0000313" key="3">
    <source>
        <dbReference type="Proteomes" id="UP001597260"/>
    </source>
</evidence>
<evidence type="ECO:0000313" key="2">
    <source>
        <dbReference type="EMBL" id="MFD1322699.1"/>
    </source>
</evidence>
<comment type="caution">
    <text evidence="2">The sequence shown here is derived from an EMBL/GenBank/DDBJ whole genome shotgun (WGS) entry which is preliminary data.</text>
</comment>
<evidence type="ECO:0000256" key="1">
    <source>
        <dbReference type="SAM" id="MobiDB-lite"/>
    </source>
</evidence>
<dbReference type="RefSeq" id="WP_377571853.1">
    <property type="nucleotide sequence ID" value="NZ_JBHTMP010000023.1"/>
</dbReference>
<organism evidence="2 3">
    <name type="scientific">Micromonospora sonneratiae</name>
    <dbReference type="NCBI Taxonomy" id="1184706"/>
    <lineage>
        <taxon>Bacteria</taxon>
        <taxon>Bacillati</taxon>
        <taxon>Actinomycetota</taxon>
        <taxon>Actinomycetes</taxon>
        <taxon>Micromonosporales</taxon>
        <taxon>Micromonosporaceae</taxon>
        <taxon>Micromonospora</taxon>
    </lineage>
</organism>
<dbReference type="EMBL" id="JBHTMP010000023">
    <property type="protein sequence ID" value="MFD1322699.1"/>
    <property type="molecule type" value="Genomic_DNA"/>
</dbReference>
<name>A0ABW3YEV7_9ACTN</name>
<reference evidence="3" key="1">
    <citation type="journal article" date="2019" name="Int. J. Syst. Evol. Microbiol.">
        <title>The Global Catalogue of Microorganisms (GCM) 10K type strain sequencing project: providing services to taxonomists for standard genome sequencing and annotation.</title>
        <authorList>
            <consortium name="The Broad Institute Genomics Platform"/>
            <consortium name="The Broad Institute Genome Sequencing Center for Infectious Disease"/>
            <person name="Wu L."/>
            <person name="Ma J."/>
        </authorList>
    </citation>
    <scope>NUCLEOTIDE SEQUENCE [LARGE SCALE GENOMIC DNA]</scope>
    <source>
        <strain evidence="3">JCM 31037</strain>
    </source>
</reference>
<proteinExistence type="predicted"/>
<feature type="region of interest" description="Disordered" evidence="1">
    <location>
        <begin position="1"/>
        <end position="25"/>
    </location>
</feature>
<protein>
    <submittedName>
        <fullName evidence="2">Uncharacterized protein</fullName>
    </submittedName>
</protein>
<gene>
    <name evidence="2" type="ORF">ACFQ4H_16500</name>
</gene>
<dbReference type="Proteomes" id="UP001597260">
    <property type="component" value="Unassembled WGS sequence"/>
</dbReference>
<keyword evidence="3" id="KW-1185">Reference proteome</keyword>
<accession>A0ABW3YEV7</accession>
<sequence>MLAASVKPAGRSCGRSYQGGGDPVAIGDGANTARELFDLPGRDATPTNRDQFNVPRTLVRNGYDQQALAGLANVVSFDVGQGHVTTGGENTFRSWLRSAFPILYNSIYHGPSEPADAPRFG</sequence>